<keyword evidence="3" id="KW-0677">Repeat</keyword>
<dbReference type="InterPro" id="IPR001611">
    <property type="entry name" value="Leu-rich_rpt"/>
</dbReference>
<dbReference type="GO" id="GO:0005615">
    <property type="term" value="C:extracellular space"/>
    <property type="evidence" value="ECO:0007669"/>
    <property type="project" value="TreeGrafter"/>
</dbReference>
<accession>A0A336MFL7</accession>
<dbReference type="EMBL" id="UFQT01000866">
    <property type="protein sequence ID" value="SSX27719.1"/>
    <property type="molecule type" value="Genomic_DNA"/>
</dbReference>
<feature type="region of interest" description="Disordered" evidence="4">
    <location>
        <begin position="720"/>
        <end position="744"/>
    </location>
</feature>
<dbReference type="InterPro" id="IPR032675">
    <property type="entry name" value="LRR_dom_sf"/>
</dbReference>
<dbReference type="PANTHER" id="PTHR24373">
    <property type="entry name" value="SLIT RELATED LEUCINE-RICH REPEAT NEURONAL PROTEIN"/>
    <property type="match status" value="1"/>
</dbReference>
<feature type="signal peptide" evidence="5">
    <location>
        <begin position="1"/>
        <end position="24"/>
    </location>
</feature>
<evidence type="ECO:0000256" key="3">
    <source>
        <dbReference type="ARBA" id="ARBA00022737"/>
    </source>
</evidence>
<dbReference type="OMA" id="YEEENIC"/>
<organism evidence="6">
    <name type="scientific">Culicoides sonorensis</name>
    <name type="common">Biting midge</name>
    <dbReference type="NCBI Taxonomy" id="179676"/>
    <lineage>
        <taxon>Eukaryota</taxon>
        <taxon>Metazoa</taxon>
        <taxon>Ecdysozoa</taxon>
        <taxon>Arthropoda</taxon>
        <taxon>Hexapoda</taxon>
        <taxon>Insecta</taxon>
        <taxon>Pterygota</taxon>
        <taxon>Neoptera</taxon>
        <taxon>Endopterygota</taxon>
        <taxon>Diptera</taxon>
        <taxon>Nematocera</taxon>
        <taxon>Chironomoidea</taxon>
        <taxon>Ceratopogonidae</taxon>
        <taxon>Ceratopogoninae</taxon>
        <taxon>Culicoides</taxon>
        <taxon>Monoculicoides</taxon>
    </lineage>
</organism>
<evidence type="ECO:0000256" key="4">
    <source>
        <dbReference type="SAM" id="MobiDB-lite"/>
    </source>
</evidence>
<gene>
    <name evidence="6" type="primary">CSON014749</name>
</gene>
<proteinExistence type="predicted"/>
<dbReference type="Pfam" id="PF13855">
    <property type="entry name" value="LRR_8"/>
    <property type="match status" value="4"/>
</dbReference>
<protein>
    <submittedName>
        <fullName evidence="6">CSON014749 protein</fullName>
    </submittedName>
</protein>
<dbReference type="Gene3D" id="3.80.10.10">
    <property type="entry name" value="Ribonuclease Inhibitor"/>
    <property type="match status" value="5"/>
</dbReference>
<keyword evidence="2 5" id="KW-0732">Signal</keyword>
<dbReference type="SUPFAM" id="SSF52058">
    <property type="entry name" value="L domain-like"/>
    <property type="match status" value="2"/>
</dbReference>
<dbReference type="VEuPathDB" id="VectorBase:CSON014749"/>
<keyword evidence="1" id="KW-0433">Leucine-rich repeat</keyword>
<feature type="compositionally biased region" description="Basic and acidic residues" evidence="4">
    <location>
        <begin position="722"/>
        <end position="744"/>
    </location>
</feature>
<evidence type="ECO:0000313" key="6">
    <source>
        <dbReference type="EMBL" id="SSX27719.1"/>
    </source>
</evidence>
<evidence type="ECO:0000256" key="1">
    <source>
        <dbReference type="ARBA" id="ARBA00022614"/>
    </source>
</evidence>
<evidence type="ECO:0000256" key="2">
    <source>
        <dbReference type="ARBA" id="ARBA00022729"/>
    </source>
</evidence>
<name>A0A336MFL7_CULSO</name>
<dbReference type="SMART" id="SM00369">
    <property type="entry name" value="LRR_TYP"/>
    <property type="match status" value="6"/>
</dbReference>
<dbReference type="InterPro" id="IPR003591">
    <property type="entry name" value="Leu-rich_rpt_typical-subtyp"/>
</dbReference>
<dbReference type="AlphaFoldDB" id="A0A336MFL7"/>
<dbReference type="InterPro" id="IPR050328">
    <property type="entry name" value="Dev_Immune_Receptor"/>
</dbReference>
<dbReference type="GO" id="GO:0031012">
    <property type="term" value="C:extracellular matrix"/>
    <property type="evidence" value="ECO:0007669"/>
    <property type="project" value="TreeGrafter"/>
</dbReference>
<reference evidence="6" key="1">
    <citation type="submission" date="2018-07" db="EMBL/GenBank/DDBJ databases">
        <authorList>
            <person name="Quirk P.G."/>
            <person name="Krulwich T.A."/>
        </authorList>
    </citation>
    <scope>NUCLEOTIDE SEQUENCE</scope>
</reference>
<evidence type="ECO:0000256" key="5">
    <source>
        <dbReference type="SAM" id="SignalP"/>
    </source>
</evidence>
<feature type="chain" id="PRO_5016467713" evidence="5">
    <location>
        <begin position="25"/>
        <end position="783"/>
    </location>
</feature>
<sequence length="783" mass="90605">MLHLYFNLLLYFWYSSVLLVTCETWTISSNKLDEKTLLEIPEENRKLGLKDIDLSGNNLTYINSNMFSQFTDLMKLNMNHNRFYSFAGNKPFLIHTKVDSYSCASCGIIDIFNQTLMMLPELSSLDLSDNLIEYISPHAFYHNLKLNLLNLESNRLKSLNEQGYLHQMRNIGYLFLSGNNEFNFLDSRPITVRTNVLKVFKCDGCAIDGDVCKSIMRNYPKMLELRLRDNKLKYFNCTAPTQSYEIDVSGNPITELKVSGKKLVRFYCNNCSITTINDEIFKNAPLLETIELSSSQIQIVHENSFKSNKYLTDLRLDSNMIGNFSQKFIESMPKLTNLCVDKNKMCPSYENTLFKRNYIKRKLRKTCGEKDTFEKLLPDINSTNGKILCEKKVSYTRSIDVFPMINLTHQDLAFISNDYFENTDAIKILNISHNPELTFVENQPFLIHSYLEEIDLSHCGVKAVYRETFSELPNLIRLDLTHNKISYIPANIFTRNLQLQDLILDSNSITSLSPDAFKDTPKLTRLSMNHNKDYDFDEKDIFLDHPLLQEFICYNCSVSLITIKTFSKMPNLRKLVLSSNNIEEIESGSFDTNVHLNYMNFDKNYLKSFDVNLIRELAELKILCLDENSEFEYDSNKNSNDELRKIYIDKNLRSPLCAADGEDRYFENLLKRNEVATTPKMIVKQVVLNKMNHVPLNEISEPKTKISKEVEIVDTMPDTDYEDRPIQIDNEKKTENDGNQNDDTKIVKVGSIGGYGNFANHITGNNLLMISSLYVLIRKIIIF</sequence>
<dbReference type="PANTHER" id="PTHR24373:SF275">
    <property type="entry name" value="TIR DOMAIN-CONTAINING PROTEIN"/>
    <property type="match status" value="1"/>
</dbReference>
<dbReference type="PROSITE" id="PS51450">
    <property type="entry name" value="LRR"/>
    <property type="match status" value="3"/>
</dbReference>